<feature type="compositionally biased region" description="Polar residues" evidence="1">
    <location>
        <begin position="73"/>
        <end position="155"/>
    </location>
</feature>
<evidence type="ECO:0000313" key="4">
    <source>
        <dbReference type="Proteomes" id="UP000693981"/>
    </source>
</evidence>
<sequence>MVARRVSFLTVALLALAVSNSVTSGANPKCWPKAQTTPSTDVSTPAPQELEAPSPNTGGSQEYDFGQADGSAETPSTDFTQSSQADTPSTDFTQFSQAGPPSTESSQAGPPSTDFSQAGPPSTDFSQAGPPSTESSQAGPPSTESSQAGPPSTDFSQAGSPPTGSAAGPSPAQSSQEDPTTESSQSSPTQGSSAGGNGTTSGGGGAISFGDITSGSDKCVIGNPNTYLTGKDADWIWENVMKEYIPTFNNLIFDQLVTSKGSLSYCPRFLNNDEYNRKYR</sequence>
<comment type="caution">
    <text evidence="3">The sequence shown here is derived from an EMBL/GenBank/DDBJ whole genome shotgun (WGS) entry which is preliminary data.</text>
</comment>
<feature type="compositionally biased region" description="Gly residues" evidence="1">
    <location>
        <begin position="193"/>
        <end position="207"/>
    </location>
</feature>
<evidence type="ECO:0000313" key="3">
    <source>
        <dbReference type="EMBL" id="KAG7384672.1"/>
    </source>
</evidence>
<evidence type="ECO:0000256" key="2">
    <source>
        <dbReference type="SAM" id="SignalP"/>
    </source>
</evidence>
<feature type="signal peptide" evidence="2">
    <location>
        <begin position="1"/>
        <end position="25"/>
    </location>
</feature>
<dbReference type="PANTHER" id="PTHR35606:SF4">
    <property type="entry name" value="CELLULOSE-BINDING FAMILY II PROTEIN"/>
    <property type="match status" value="1"/>
</dbReference>
<gene>
    <name evidence="3" type="ORF">PHYBOEH_009346</name>
</gene>
<keyword evidence="4" id="KW-1185">Reference proteome</keyword>
<protein>
    <submittedName>
        <fullName evidence="3">Uncharacterized protein</fullName>
    </submittedName>
</protein>
<name>A0A8T1VTA5_9STRA</name>
<reference evidence="3" key="1">
    <citation type="submission" date="2021-02" db="EMBL/GenBank/DDBJ databases">
        <authorList>
            <person name="Palmer J.M."/>
        </authorList>
    </citation>
    <scope>NUCLEOTIDE SEQUENCE</scope>
    <source>
        <strain evidence="3">SCRP23</strain>
    </source>
</reference>
<dbReference type="PANTHER" id="PTHR35606">
    <property type="entry name" value="CELLULOSE-BINDING FAMILY II PROTEIN"/>
    <property type="match status" value="1"/>
</dbReference>
<dbReference type="AlphaFoldDB" id="A0A8T1VTA5"/>
<accession>A0A8T1VTA5</accession>
<dbReference type="OrthoDB" id="70316at2759"/>
<keyword evidence="2" id="KW-0732">Signal</keyword>
<proteinExistence type="predicted"/>
<organism evidence="3 4">
    <name type="scientific">Phytophthora boehmeriae</name>
    <dbReference type="NCBI Taxonomy" id="109152"/>
    <lineage>
        <taxon>Eukaryota</taxon>
        <taxon>Sar</taxon>
        <taxon>Stramenopiles</taxon>
        <taxon>Oomycota</taxon>
        <taxon>Peronosporomycetes</taxon>
        <taxon>Peronosporales</taxon>
        <taxon>Peronosporaceae</taxon>
        <taxon>Phytophthora</taxon>
    </lineage>
</organism>
<feature type="compositionally biased region" description="Polar residues" evidence="1">
    <location>
        <begin position="34"/>
        <end position="46"/>
    </location>
</feature>
<dbReference type="Proteomes" id="UP000693981">
    <property type="component" value="Unassembled WGS sequence"/>
</dbReference>
<feature type="region of interest" description="Disordered" evidence="1">
    <location>
        <begin position="23"/>
        <end position="209"/>
    </location>
</feature>
<feature type="chain" id="PRO_5035855063" evidence="2">
    <location>
        <begin position="26"/>
        <end position="280"/>
    </location>
</feature>
<evidence type="ECO:0000256" key="1">
    <source>
        <dbReference type="SAM" id="MobiDB-lite"/>
    </source>
</evidence>
<feature type="compositionally biased region" description="Low complexity" evidence="1">
    <location>
        <begin position="156"/>
        <end position="192"/>
    </location>
</feature>
<dbReference type="EMBL" id="JAGDFL010000587">
    <property type="protein sequence ID" value="KAG7384672.1"/>
    <property type="molecule type" value="Genomic_DNA"/>
</dbReference>